<reference evidence="1" key="1">
    <citation type="submission" date="2013-04" db="EMBL/GenBank/DDBJ databases">
        <title>Comparative Genomics of Relapsing Fever Spirochetes.</title>
        <authorList>
            <person name="Schwan T.G."/>
            <person name="Raffel S.J."/>
            <person name="Porcella S.F."/>
            <person name="Martens C.A."/>
            <person name="Bruno D.P."/>
            <person name="Ricklefs S.M."/>
            <person name="Barbian K.B."/>
        </authorList>
    </citation>
    <scope>NUCLEOTIDE SEQUENCE</scope>
    <source>
        <strain evidence="1">Co53</strain>
        <plasmid evidence="1">unnamed</plasmid>
    </source>
</reference>
<sequence>MSREAQYKRIDDRIIMNFPIFNLTDIDYEYVCIS</sequence>
<dbReference type="AlphaFoldDB" id="W5SYC5"/>
<gene>
    <name evidence="1" type="ORF">BCO_0900149</name>
</gene>
<keyword evidence="1" id="KW-0614">Plasmid</keyword>
<dbReference type="HOGENOM" id="CLU_3372418_0_0_12"/>
<proteinExistence type="predicted"/>
<protein>
    <submittedName>
        <fullName evidence="1">Uncharacterized protein</fullName>
    </submittedName>
</protein>
<accession>W5SYC5</accession>
<name>W5SYC5_9SPIR</name>
<evidence type="ECO:0000313" key="1">
    <source>
        <dbReference type="EMBL" id="AHH11855.1"/>
    </source>
</evidence>
<dbReference type="EMBL" id="CP005782">
    <property type="protein sequence ID" value="AHH11855.1"/>
    <property type="molecule type" value="Genomic_DNA"/>
</dbReference>
<geneLocation type="plasmid" evidence="1">
    <name>unnamed</name>
</geneLocation>
<organism evidence="1">
    <name type="scientific">Borrelia coriaceae ATCC 43381</name>
    <dbReference type="NCBI Taxonomy" id="1408429"/>
    <lineage>
        <taxon>Bacteria</taxon>
        <taxon>Pseudomonadati</taxon>
        <taxon>Spirochaetota</taxon>
        <taxon>Spirochaetia</taxon>
        <taxon>Spirochaetales</taxon>
        <taxon>Borreliaceae</taxon>
        <taxon>Borrelia</taxon>
    </lineage>
</organism>